<evidence type="ECO:0000256" key="4">
    <source>
        <dbReference type="ARBA" id="ARBA00022690"/>
    </source>
</evidence>
<protein>
    <recommendedName>
        <fullName evidence="6">Cystatin domain-containing protein</fullName>
    </recommendedName>
</protein>
<dbReference type="AlphaFoldDB" id="A0A8B9DTH3"/>
<sequence length="55" mass="6560">MLEATLEIGKKVKPEFERREKRTYDIFRAIEYKTQVVAGINYFIKVCQPEHLLES</sequence>
<comment type="subcellular location">
    <subcellularLocation>
        <location evidence="1">Cytoplasm</location>
    </subcellularLocation>
</comment>
<dbReference type="Gene3D" id="3.10.450.10">
    <property type="match status" value="1"/>
</dbReference>
<feature type="domain" description="Cystatin" evidence="6">
    <location>
        <begin position="7"/>
        <end position="46"/>
    </location>
</feature>
<evidence type="ECO:0000256" key="2">
    <source>
        <dbReference type="ARBA" id="ARBA00009403"/>
    </source>
</evidence>
<comment type="similarity">
    <text evidence="2">Belongs to the cystatin family.</text>
</comment>
<dbReference type="InterPro" id="IPR001713">
    <property type="entry name" value="Prot_inh_stefin"/>
</dbReference>
<proteinExistence type="inferred from homology"/>
<dbReference type="GO" id="GO:0004869">
    <property type="term" value="F:cysteine-type endopeptidase inhibitor activity"/>
    <property type="evidence" value="ECO:0007669"/>
    <property type="project" value="UniProtKB-KW"/>
</dbReference>
<reference evidence="7" key="2">
    <citation type="submission" date="2025-09" db="UniProtKB">
        <authorList>
            <consortium name="Ensembl"/>
        </authorList>
    </citation>
    <scope>IDENTIFICATION</scope>
</reference>
<dbReference type="Ensembl" id="ENSACDT00005014496.1">
    <property type="protein sequence ID" value="ENSACDP00005011988.1"/>
    <property type="gene ID" value="ENSACDG00005008857.1"/>
</dbReference>
<dbReference type="GO" id="GO:0005829">
    <property type="term" value="C:cytosol"/>
    <property type="evidence" value="ECO:0007669"/>
    <property type="project" value="TreeGrafter"/>
</dbReference>
<dbReference type="Proteomes" id="UP000694521">
    <property type="component" value="Unplaced"/>
</dbReference>
<keyword evidence="5" id="KW-0789">Thiol protease inhibitor</keyword>
<evidence type="ECO:0000313" key="8">
    <source>
        <dbReference type="Proteomes" id="UP000694521"/>
    </source>
</evidence>
<dbReference type="CDD" id="cd00042">
    <property type="entry name" value="CY"/>
    <property type="match status" value="1"/>
</dbReference>
<keyword evidence="8" id="KW-1185">Reference proteome</keyword>
<reference evidence="7" key="1">
    <citation type="submission" date="2025-08" db="UniProtKB">
        <authorList>
            <consortium name="Ensembl"/>
        </authorList>
    </citation>
    <scope>IDENTIFICATION</scope>
</reference>
<evidence type="ECO:0000256" key="5">
    <source>
        <dbReference type="ARBA" id="ARBA00022704"/>
    </source>
</evidence>
<dbReference type="Pfam" id="PF00031">
    <property type="entry name" value="Cystatin"/>
    <property type="match status" value="1"/>
</dbReference>
<evidence type="ECO:0000313" key="7">
    <source>
        <dbReference type="Ensembl" id="ENSACDP00005011988.1"/>
    </source>
</evidence>
<dbReference type="InterPro" id="IPR000010">
    <property type="entry name" value="Cystatin_dom"/>
</dbReference>
<dbReference type="InterPro" id="IPR046350">
    <property type="entry name" value="Cystatin_sf"/>
</dbReference>
<dbReference type="PRINTS" id="PR00295">
    <property type="entry name" value="STEFINA"/>
</dbReference>
<dbReference type="PANTHER" id="PTHR11414:SF20">
    <property type="entry name" value="CYSTATIN-A"/>
    <property type="match status" value="1"/>
</dbReference>
<evidence type="ECO:0000259" key="6">
    <source>
        <dbReference type="Pfam" id="PF00031"/>
    </source>
</evidence>
<keyword evidence="4" id="KW-0646">Protease inhibitor</keyword>
<dbReference type="SUPFAM" id="SSF54403">
    <property type="entry name" value="Cystatin/monellin"/>
    <property type="match status" value="1"/>
</dbReference>
<accession>A0A8B9DTH3</accession>
<evidence type="ECO:0000256" key="1">
    <source>
        <dbReference type="ARBA" id="ARBA00004496"/>
    </source>
</evidence>
<evidence type="ECO:0000256" key="3">
    <source>
        <dbReference type="ARBA" id="ARBA00022490"/>
    </source>
</evidence>
<organism evidence="7 8">
    <name type="scientific">Anser cygnoides</name>
    <name type="common">Swan goose</name>
    <dbReference type="NCBI Taxonomy" id="8845"/>
    <lineage>
        <taxon>Eukaryota</taxon>
        <taxon>Metazoa</taxon>
        <taxon>Chordata</taxon>
        <taxon>Craniata</taxon>
        <taxon>Vertebrata</taxon>
        <taxon>Euteleostomi</taxon>
        <taxon>Archelosauria</taxon>
        <taxon>Archosauria</taxon>
        <taxon>Dinosauria</taxon>
        <taxon>Saurischia</taxon>
        <taxon>Theropoda</taxon>
        <taxon>Coelurosauria</taxon>
        <taxon>Aves</taxon>
        <taxon>Neognathae</taxon>
        <taxon>Galloanserae</taxon>
        <taxon>Anseriformes</taxon>
        <taxon>Anatidae</taxon>
        <taxon>Anserinae</taxon>
        <taxon>Anser</taxon>
    </lineage>
</organism>
<keyword evidence="3" id="KW-0963">Cytoplasm</keyword>
<dbReference type="PANTHER" id="PTHR11414">
    <property type="entry name" value="CYSTATIN FAMILY MEMBER"/>
    <property type="match status" value="1"/>
</dbReference>
<name>A0A8B9DTH3_ANSCY</name>